<protein>
    <recommendedName>
        <fullName evidence="1">Helix-turn-helix domain-containing protein</fullName>
    </recommendedName>
</protein>
<dbReference type="OrthoDB" id="73771at2"/>
<dbReference type="RefSeq" id="WP_034358647.1">
    <property type="nucleotide sequence ID" value="NZ_JHAC01000040.1"/>
</dbReference>
<evidence type="ECO:0000313" key="3">
    <source>
        <dbReference type="Proteomes" id="UP000020492"/>
    </source>
</evidence>
<dbReference type="InterPro" id="IPR009061">
    <property type="entry name" value="DNA-bd_dom_put_sf"/>
</dbReference>
<dbReference type="InterPro" id="IPR041657">
    <property type="entry name" value="HTH_17"/>
</dbReference>
<dbReference type="EMBL" id="JHAC01000040">
    <property type="protein sequence ID" value="EYB67404.1"/>
    <property type="molecule type" value="Genomic_DNA"/>
</dbReference>
<dbReference type="Pfam" id="PF12728">
    <property type="entry name" value="HTH_17"/>
    <property type="match status" value="1"/>
</dbReference>
<dbReference type="InterPro" id="IPR010093">
    <property type="entry name" value="SinI_DNA-bd"/>
</dbReference>
<accession>A0A016QNQ1</accession>
<dbReference type="PATRIC" id="fig|1476583.3.peg.2546"/>
<gene>
    <name evidence="2" type="ORF">DEIPH_ctg042orf0003</name>
</gene>
<evidence type="ECO:0000313" key="2">
    <source>
        <dbReference type="EMBL" id="EYB67404.1"/>
    </source>
</evidence>
<keyword evidence="3" id="KW-1185">Reference proteome</keyword>
<dbReference type="Proteomes" id="UP000020492">
    <property type="component" value="Unassembled WGS sequence"/>
</dbReference>
<dbReference type="SUPFAM" id="SSF46955">
    <property type="entry name" value="Putative DNA-binding domain"/>
    <property type="match status" value="1"/>
</dbReference>
<dbReference type="NCBIfam" id="TIGR01764">
    <property type="entry name" value="excise"/>
    <property type="match status" value="1"/>
</dbReference>
<evidence type="ECO:0000259" key="1">
    <source>
        <dbReference type="Pfam" id="PF12728"/>
    </source>
</evidence>
<sequence length="121" mass="12737">MTPRTLTHTPNPAPPVPLVGTGDLLNTVTVADVLGCTPRTVTRLIQRGVLPATRLGPGRTAYRVTTAALLAFVLRYGTHEPGTVADAPNPDALRDFTPEPVTLHARRTADGLLLVSATPTP</sequence>
<dbReference type="AlphaFoldDB" id="A0A016QNQ1"/>
<proteinExistence type="predicted"/>
<organism evidence="2 3">
    <name type="scientific">Deinococcus phoenicis</name>
    <dbReference type="NCBI Taxonomy" id="1476583"/>
    <lineage>
        <taxon>Bacteria</taxon>
        <taxon>Thermotogati</taxon>
        <taxon>Deinococcota</taxon>
        <taxon>Deinococci</taxon>
        <taxon>Deinococcales</taxon>
        <taxon>Deinococcaceae</taxon>
        <taxon>Deinococcus</taxon>
    </lineage>
</organism>
<dbReference type="STRING" id="1476583.DEIPH_ctg042orf0003"/>
<dbReference type="GO" id="GO:0003677">
    <property type="term" value="F:DNA binding"/>
    <property type="evidence" value="ECO:0007669"/>
    <property type="project" value="InterPro"/>
</dbReference>
<name>A0A016QNQ1_9DEIO</name>
<reference evidence="2 3" key="1">
    <citation type="submission" date="2014-03" db="EMBL/GenBank/DDBJ databases">
        <title>Draft genome sequence of Deinococcus phoenicis 1P10ME.</title>
        <authorList>
            <person name="Stepanov V.G."/>
            <person name="Vaishampayan P."/>
            <person name="Venkateswaran K."/>
            <person name="Fox G.E."/>
        </authorList>
    </citation>
    <scope>NUCLEOTIDE SEQUENCE [LARGE SCALE GENOMIC DNA]</scope>
    <source>
        <strain evidence="2 3">1P10ME</strain>
    </source>
</reference>
<comment type="caution">
    <text evidence="2">The sequence shown here is derived from an EMBL/GenBank/DDBJ whole genome shotgun (WGS) entry which is preliminary data.</text>
</comment>
<feature type="domain" description="Helix-turn-helix" evidence="1">
    <location>
        <begin position="24"/>
        <end position="73"/>
    </location>
</feature>